<accession>A0A1S8BJU7</accession>
<feature type="region of interest" description="Disordered" evidence="1">
    <location>
        <begin position="464"/>
        <end position="486"/>
    </location>
</feature>
<evidence type="ECO:0000256" key="1">
    <source>
        <dbReference type="SAM" id="MobiDB-lite"/>
    </source>
</evidence>
<dbReference type="AlphaFoldDB" id="A0A1S8BJU7"/>
<feature type="compositionally biased region" description="Acidic residues" evidence="1">
    <location>
        <begin position="472"/>
        <end position="482"/>
    </location>
</feature>
<evidence type="ECO:0000256" key="2">
    <source>
        <dbReference type="SAM" id="SignalP"/>
    </source>
</evidence>
<protein>
    <submittedName>
        <fullName evidence="3">Uncharacterized protein</fullName>
    </submittedName>
</protein>
<gene>
    <name evidence="3" type="ORF">BK809_0007835</name>
</gene>
<feature type="chain" id="PRO_5012571595" evidence="2">
    <location>
        <begin position="20"/>
        <end position="504"/>
    </location>
</feature>
<proteinExistence type="predicted"/>
<keyword evidence="2" id="KW-0732">Signal</keyword>
<organism evidence="3 4">
    <name type="scientific">Diplodia seriata</name>
    <dbReference type="NCBI Taxonomy" id="420778"/>
    <lineage>
        <taxon>Eukaryota</taxon>
        <taxon>Fungi</taxon>
        <taxon>Dikarya</taxon>
        <taxon>Ascomycota</taxon>
        <taxon>Pezizomycotina</taxon>
        <taxon>Dothideomycetes</taxon>
        <taxon>Dothideomycetes incertae sedis</taxon>
        <taxon>Botryosphaeriales</taxon>
        <taxon>Botryosphaeriaceae</taxon>
        <taxon>Diplodia</taxon>
    </lineage>
</organism>
<feature type="signal peptide" evidence="2">
    <location>
        <begin position="1"/>
        <end position="19"/>
    </location>
</feature>
<dbReference type="Proteomes" id="UP000190776">
    <property type="component" value="Unassembled WGS sequence"/>
</dbReference>
<dbReference type="OrthoDB" id="3912677at2759"/>
<evidence type="ECO:0000313" key="3">
    <source>
        <dbReference type="EMBL" id="OMP87746.1"/>
    </source>
</evidence>
<sequence length="504" mass="53573">MVLSPFLTILAGGLYYADVANDTSATRLRQVDYFEFDSFINLDAMNAQVDGTMAANLVINDNMDLPDWTYQTFAIPKLDHYIDPLPTRPGTHLRVDVPAARPVANCTSVLVELLALDDRASFDFYFPSLPPCGNSTRNTTEHSHQIIPKGTLAPVGEGIFGTWIDRDGLDYHCPEYLALIGHLSRVANTTTATNLTALHCSPYLERLDATVSLTYPELHSLRTGTDGPTLDESRKQPLIPLEIRGLGTSVLAPYVAPAELAALGNVDGFFGTLVLHGASSLSDLVADPTPLQSAVQHLYARIATQIVSANRNANASTASVYADTESEDLGRPCNASLYQPNRLRVRQSALSTHALAALLSATTLCVAASFAMRVREVLPKNPRSIAAVASMLAGASMLRRWPECRRGEGFGLGYWRDGAAAAGRAGEGDGGHDGVVDAGTVEAEGADDDGGTGTWGLNENETGGFVGAGDGAGEDGGGEEEDAMVKSGNVRFRFGIDVGTPDEM</sequence>
<name>A0A1S8BJU7_9PEZI</name>
<comment type="caution">
    <text evidence="3">The sequence shown here is derived from an EMBL/GenBank/DDBJ whole genome shotgun (WGS) entry which is preliminary data.</text>
</comment>
<dbReference type="STRING" id="420778.A0A1S8BJU7"/>
<evidence type="ECO:0000313" key="4">
    <source>
        <dbReference type="Proteomes" id="UP000190776"/>
    </source>
</evidence>
<dbReference type="EMBL" id="MSZU01000076">
    <property type="protein sequence ID" value="OMP87746.1"/>
    <property type="molecule type" value="Genomic_DNA"/>
</dbReference>
<reference evidence="3 4" key="1">
    <citation type="submission" date="2017-01" db="EMBL/GenBank/DDBJ databases">
        <title>Draft genome sequence of Diplodia seriata F98.1, a fungal species involved in grapevine trunk diseases.</title>
        <authorList>
            <person name="Robert-Siegwald G."/>
            <person name="Vallet J."/>
            <person name="Abou-Mansour E."/>
            <person name="Xu J."/>
            <person name="Rey P."/>
            <person name="Bertsch C."/>
            <person name="Rego C."/>
            <person name="Larignon P."/>
            <person name="Fontaine F."/>
            <person name="Lebrun M.-H."/>
        </authorList>
    </citation>
    <scope>NUCLEOTIDE SEQUENCE [LARGE SCALE GENOMIC DNA]</scope>
    <source>
        <strain evidence="3 4">F98.1</strain>
    </source>
</reference>